<dbReference type="InterPro" id="IPR042070">
    <property type="entry name" value="PucR_C-HTH_sf"/>
</dbReference>
<organism evidence="5 6">
    <name type="scientific">Paenibacillus herberti</name>
    <dbReference type="NCBI Taxonomy" id="1619309"/>
    <lineage>
        <taxon>Bacteria</taxon>
        <taxon>Bacillati</taxon>
        <taxon>Bacillota</taxon>
        <taxon>Bacilli</taxon>
        <taxon>Bacillales</taxon>
        <taxon>Paenibacillaceae</taxon>
        <taxon>Paenibacillus</taxon>
    </lineage>
</organism>
<accession>A0A229NUC1</accession>
<reference evidence="5 6" key="1">
    <citation type="submission" date="2017-07" db="EMBL/GenBank/DDBJ databases">
        <title>Paenibacillus herberti R33 genome sequencing and assembly.</title>
        <authorList>
            <person name="Su W."/>
        </authorList>
    </citation>
    <scope>NUCLEOTIDE SEQUENCE [LARGE SCALE GENOMIC DNA]</scope>
    <source>
        <strain evidence="5 6">R33</strain>
    </source>
</reference>
<dbReference type="Gene3D" id="1.10.10.2840">
    <property type="entry name" value="PucR C-terminal helix-turn-helix domain"/>
    <property type="match status" value="1"/>
</dbReference>
<comment type="similarity">
    <text evidence="1">Belongs to the CdaR family.</text>
</comment>
<dbReference type="EMBL" id="NMUQ01000003">
    <property type="protein sequence ID" value="OXM13483.1"/>
    <property type="molecule type" value="Genomic_DNA"/>
</dbReference>
<feature type="domain" description="PucR C-terminal helix-turn-helix" evidence="3">
    <location>
        <begin position="491"/>
        <end position="549"/>
    </location>
</feature>
<evidence type="ECO:0000259" key="4">
    <source>
        <dbReference type="Pfam" id="PF17853"/>
    </source>
</evidence>
<dbReference type="RefSeq" id="WP_089526188.1">
    <property type="nucleotide sequence ID" value="NZ_NMUQ01000003.1"/>
</dbReference>
<dbReference type="PANTHER" id="PTHR33744:SF7">
    <property type="entry name" value="PUCR FAMILY TRANSCRIPTIONAL REGULATOR"/>
    <property type="match status" value="1"/>
</dbReference>
<dbReference type="Pfam" id="PF07905">
    <property type="entry name" value="PucR"/>
    <property type="match status" value="1"/>
</dbReference>
<name>A0A229NUC1_9BACL</name>
<protein>
    <submittedName>
        <fullName evidence="5">Polyketide synthase regulator</fullName>
    </submittedName>
</protein>
<gene>
    <name evidence="5" type="ORF">CGZ75_20800</name>
</gene>
<sequence>MNPTELQIGDILHRPLFQEARLAAGNRGLNRPVGWVHVIEIVQIAPFISRYDLILTTGLWLKQSQQDRLDYLRQLILQEAAGLILEIGTSIEEVPSEVLELAEAHDFPVIVFDHPVRFSEITQDIHSLIINRRRVHQDLADSFARRLQQLTLQHSDVSSVLRLLHGDTRRQTVYYSLLEPDRQHPHLTSGPEQLMLAELPFREMEREGRFGDGRSELALQLENGLLLLRPVLCYGQLLAAVGLLAEDESDAAALSPYLESAASAAAALTLRTQFSREHESRRQDQLIPELLEGRVRSEDQARSLAGLPARFGADRKGAALAIALELESQGPEDIGERLEGASRDLPVLLRTLIRKHRLRGSLHQRSSSSIQLLLHADGAPAVAGERLLAGAHSLLEDLLRFCGEQLEGLRLRAAAGKPREALLETPAAFREAAQALEISRRVPELGPIVFYNQLGAYQLLQAIPDAALLDAFIQDHLGEILQQEKESRQQLLETLDMYLKCFGSKHETARRLFIHRQTLYNRMERLTELIGEPFLEPHKRIGLEMALMAYKLRTGASIGRLH</sequence>
<dbReference type="InterPro" id="IPR051448">
    <property type="entry name" value="CdaR-like_regulators"/>
</dbReference>
<evidence type="ECO:0000256" key="1">
    <source>
        <dbReference type="ARBA" id="ARBA00006754"/>
    </source>
</evidence>
<feature type="domain" description="Purine catabolism PurC-like" evidence="2">
    <location>
        <begin position="10"/>
        <end position="129"/>
    </location>
</feature>
<dbReference type="Pfam" id="PF13556">
    <property type="entry name" value="HTH_30"/>
    <property type="match status" value="1"/>
</dbReference>
<dbReference type="AlphaFoldDB" id="A0A229NUC1"/>
<evidence type="ECO:0000259" key="3">
    <source>
        <dbReference type="Pfam" id="PF13556"/>
    </source>
</evidence>
<evidence type="ECO:0000313" key="5">
    <source>
        <dbReference type="EMBL" id="OXM13483.1"/>
    </source>
</evidence>
<feature type="domain" description="CdaR GGDEF-like" evidence="4">
    <location>
        <begin position="309"/>
        <end position="438"/>
    </location>
</feature>
<evidence type="ECO:0000313" key="6">
    <source>
        <dbReference type="Proteomes" id="UP000215145"/>
    </source>
</evidence>
<dbReference type="Proteomes" id="UP000215145">
    <property type="component" value="Unassembled WGS sequence"/>
</dbReference>
<keyword evidence="6" id="KW-1185">Reference proteome</keyword>
<dbReference type="InterPro" id="IPR012914">
    <property type="entry name" value="PucR_dom"/>
</dbReference>
<comment type="caution">
    <text evidence="5">The sequence shown here is derived from an EMBL/GenBank/DDBJ whole genome shotgun (WGS) entry which is preliminary data.</text>
</comment>
<proteinExistence type="inferred from homology"/>
<evidence type="ECO:0000259" key="2">
    <source>
        <dbReference type="Pfam" id="PF07905"/>
    </source>
</evidence>
<dbReference type="InterPro" id="IPR041522">
    <property type="entry name" value="CdaR_GGDEF"/>
</dbReference>
<dbReference type="Pfam" id="PF17853">
    <property type="entry name" value="GGDEF_2"/>
    <property type="match status" value="1"/>
</dbReference>
<dbReference type="InterPro" id="IPR025736">
    <property type="entry name" value="PucR_C-HTH_dom"/>
</dbReference>
<dbReference type="OrthoDB" id="143422at2"/>
<dbReference type="PANTHER" id="PTHR33744">
    <property type="entry name" value="CARBOHYDRATE DIACID REGULATOR"/>
    <property type="match status" value="1"/>
</dbReference>